<dbReference type="Gene3D" id="3.20.20.70">
    <property type="entry name" value="Aldolase class I"/>
    <property type="match status" value="1"/>
</dbReference>
<dbReference type="GO" id="GO:0005737">
    <property type="term" value="C:cytoplasm"/>
    <property type="evidence" value="ECO:0007669"/>
    <property type="project" value="UniProtKB-SubCell"/>
</dbReference>
<gene>
    <name evidence="10" type="primary">hisA</name>
    <name evidence="10" type="ORF">CARN1_2546</name>
</gene>
<name>E6PGU5_9ZZZZ</name>
<evidence type="ECO:0000256" key="4">
    <source>
        <dbReference type="ARBA" id="ARBA00009667"/>
    </source>
</evidence>
<keyword evidence="6" id="KW-0963">Cytoplasm</keyword>
<accession>E6PGU5</accession>
<evidence type="ECO:0000313" key="10">
    <source>
        <dbReference type="EMBL" id="CBH75683.1"/>
    </source>
</evidence>
<comment type="catalytic activity">
    <reaction evidence="1">
        <text>1-(5-phospho-beta-D-ribosyl)-5-[(5-phospho-beta-D-ribosylamino)methylideneamino]imidazole-4-carboxamide = 5-[(5-phospho-1-deoxy-D-ribulos-1-ylimino)methylamino]-1-(5-phospho-beta-D-ribosyl)imidazole-4-carboxamide</text>
        <dbReference type="Rhea" id="RHEA:15469"/>
        <dbReference type="ChEBI" id="CHEBI:58435"/>
        <dbReference type="ChEBI" id="CHEBI:58525"/>
        <dbReference type="EC" id="5.3.1.16"/>
    </reaction>
</comment>
<dbReference type="HAMAP" id="MF_01014">
    <property type="entry name" value="HisA"/>
    <property type="match status" value="1"/>
</dbReference>
<dbReference type="EMBL" id="CABL01000014">
    <property type="protein sequence ID" value="CBH75683.1"/>
    <property type="molecule type" value="Genomic_DNA"/>
</dbReference>
<dbReference type="InterPro" id="IPR006062">
    <property type="entry name" value="His_biosynth"/>
</dbReference>
<sequence>MLVIPAIDLRAGKCVRMEQGDPTRETTYDDDPVARARGFVAQGAKRLHVVDLDGAFGSGENLSAIAAIARAVEVPIQVGGGIRSAEHAAARFEAGAEEIIIGTLFVEDERIARQIVGRYGERVIAGIDARGREVAVRGWQERTPVDRDALVKRVAHWGVRRVIFTEIHRDGMGEGYDLDALREVAAAADVRVTASGGAQHIADLQKLRAAAPPAVDACIIGSALYRGTIDLAAAIAAVA</sequence>
<evidence type="ECO:0000256" key="6">
    <source>
        <dbReference type="ARBA" id="ARBA00022490"/>
    </source>
</evidence>
<dbReference type="AlphaFoldDB" id="E6PGU5"/>
<dbReference type="GO" id="GO:0003949">
    <property type="term" value="F:1-(5-phosphoribosyl)-5-[(5-phosphoribosylamino)methylideneamino]imidazole-4-carboxamide isomerase activity"/>
    <property type="evidence" value="ECO:0007669"/>
    <property type="project" value="UniProtKB-EC"/>
</dbReference>
<reference evidence="10" key="1">
    <citation type="submission" date="2009-10" db="EMBL/GenBank/DDBJ databases">
        <title>Diversity of trophic interactions inside an arsenic-rich microbial ecosystem.</title>
        <authorList>
            <person name="Bertin P.N."/>
            <person name="Heinrich-Salmeron A."/>
            <person name="Pelletier E."/>
            <person name="Goulhen-Chollet F."/>
            <person name="Arsene-Ploetze F."/>
            <person name="Gallien S."/>
            <person name="Calteau A."/>
            <person name="Vallenet D."/>
            <person name="Casiot C."/>
            <person name="Chane-Woon-Ming B."/>
            <person name="Giloteaux L."/>
            <person name="Barakat M."/>
            <person name="Bonnefoy V."/>
            <person name="Bruneel O."/>
            <person name="Chandler M."/>
            <person name="Cleiss J."/>
            <person name="Duran R."/>
            <person name="Elbaz-Poulichet F."/>
            <person name="Fonknechten N."/>
            <person name="Lauga B."/>
            <person name="Mornico D."/>
            <person name="Ortet P."/>
            <person name="Schaeffer C."/>
            <person name="Siguier P."/>
            <person name="Alexander Thil Smith A."/>
            <person name="Van Dorsselaer A."/>
            <person name="Weissenbach J."/>
            <person name="Medigue C."/>
            <person name="Le Paslier D."/>
        </authorList>
    </citation>
    <scope>NUCLEOTIDE SEQUENCE</scope>
</reference>
<keyword evidence="7" id="KW-0028">Amino-acid biosynthesis</keyword>
<evidence type="ECO:0000256" key="8">
    <source>
        <dbReference type="ARBA" id="ARBA00023102"/>
    </source>
</evidence>
<evidence type="ECO:0000256" key="1">
    <source>
        <dbReference type="ARBA" id="ARBA00000901"/>
    </source>
</evidence>
<comment type="similarity">
    <text evidence="4">Belongs to the HisA/HisF family.</text>
</comment>
<dbReference type="PANTHER" id="PTHR43090">
    <property type="entry name" value="1-(5-PHOSPHORIBOSYL)-5-[(5-PHOSPHORIBOSYLAMINO)METHYLIDENEAMINO] IMIDAZOLE-4-CARBOXAMIDE ISOMERASE"/>
    <property type="match status" value="1"/>
</dbReference>
<proteinExistence type="inferred from homology"/>
<evidence type="ECO:0000256" key="2">
    <source>
        <dbReference type="ARBA" id="ARBA00004496"/>
    </source>
</evidence>
<dbReference type="PANTHER" id="PTHR43090:SF2">
    <property type="entry name" value="1-(5-PHOSPHORIBOSYL)-5-[(5-PHOSPHORIBOSYLAMINO)METHYLIDENEAMINO] IMIDAZOLE-4-CARBOXAMIDE ISOMERASE"/>
    <property type="match status" value="1"/>
</dbReference>
<dbReference type="GO" id="GO:0000162">
    <property type="term" value="P:L-tryptophan biosynthetic process"/>
    <property type="evidence" value="ECO:0007669"/>
    <property type="project" value="TreeGrafter"/>
</dbReference>
<dbReference type="FunFam" id="3.20.20.70:FF:000009">
    <property type="entry name" value="1-(5-phosphoribosyl)-5-[(5-phosphoribosylamino)methylideneamino] imidazole-4-carboxamide isomerase"/>
    <property type="match status" value="1"/>
</dbReference>
<evidence type="ECO:0000256" key="3">
    <source>
        <dbReference type="ARBA" id="ARBA00005133"/>
    </source>
</evidence>
<comment type="subcellular location">
    <subcellularLocation>
        <location evidence="2">Cytoplasm</location>
    </subcellularLocation>
</comment>
<organism evidence="10">
    <name type="scientific">mine drainage metagenome</name>
    <dbReference type="NCBI Taxonomy" id="410659"/>
    <lineage>
        <taxon>unclassified sequences</taxon>
        <taxon>metagenomes</taxon>
        <taxon>ecological metagenomes</taxon>
    </lineage>
</organism>
<dbReference type="EC" id="5.3.1.16" evidence="5"/>
<comment type="caution">
    <text evidence="10">The sequence shown here is derived from an EMBL/GenBank/DDBJ whole genome shotgun (WGS) entry which is preliminary data.</text>
</comment>
<comment type="pathway">
    <text evidence="3">Amino-acid biosynthesis; L-histidine biosynthesis; L-histidine from 5-phospho-alpha-D-ribose 1-diphosphate: step 4/9.</text>
</comment>
<dbReference type="InterPro" id="IPR013785">
    <property type="entry name" value="Aldolase_TIM"/>
</dbReference>
<dbReference type="InterPro" id="IPR011060">
    <property type="entry name" value="RibuloseP-bd_barrel"/>
</dbReference>
<dbReference type="NCBIfam" id="TIGR00007">
    <property type="entry name" value="1-(5-phosphoribosyl)-5-[(5-phosphoribosylamino)methylideneamino]imidazole-4-carboxamide isomerase"/>
    <property type="match status" value="1"/>
</dbReference>
<evidence type="ECO:0000256" key="5">
    <source>
        <dbReference type="ARBA" id="ARBA00012550"/>
    </source>
</evidence>
<protein>
    <recommendedName>
        <fullName evidence="5">1-(5-phosphoribosyl)-5-[(5-phosphoribosylamino)methylideneamino]imidazole-4-carboxamideisomerase</fullName>
        <ecNumber evidence="5">5.3.1.16</ecNumber>
    </recommendedName>
</protein>
<dbReference type="Pfam" id="PF00977">
    <property type="entry name" value="His_biosynth"/>
    <property type="match status" value="1"/>
</dbReference>
<keyword evidence="9 10" id="KW-0413">Isomerase</keyword>
<dbReference type="InterPro" id="IPR006063">
    <property type="entry name" value="HisA_bact_arch"/>
</dbReference>
<dbReference type="CDD" id="cd04732">
    <property type="entry name" value="HisA"/>
    <property type="match status" value="1"/>
</dbReference>
<keyword evidence="8" id="KW-0368">Histidine biosynthesis</keyword>
<evidence type="ECO:0000256" key="7">
    <source>
        <dbReference type="ARBA" id="ARBA00022605"/>
    </source>
</evidence>
<dbReference type="SUPFAM" id="SSF51366">
    <property type="entry name" value="Ribulose-phoshate binding barrel"/>
    <property type="match status" value="1"/>
</dbReference>
<dbReference type="UniPathway" id="UPA00031">
    <property type="reaction ID" value="UER00009"/>
</dbReference>
<evidence type="ECO:0000256" key="9">
    <source>
        <dbReference type="ARBA" id="ARBA00023235"/>
    </source>
</evidence>
<dbReference type="InterPro" id="IPR044524">
    <property type="entry name" value="Isoase_HisA-like"/>
</dbReference>
<dbReference type="GO" id="GO:0000105">
    <property type="term" value="P:L-histidine biosynthetic process"/>
    <property type="evidence" value="ECO:0007669"/>
    <property type="project" value="UniProtKB-UniPathway"/>
</dbReference>
<dbReference type="InterPro" id="IPR023016">
    <property type="entry name" value="HisA/PriA"/>
</dbReference>